<dbReference type="EMBL" id="AP019697">
    <property type="protein sequence ID" value="BBK25237.1"/>
    <property type="molecule type" value="Genomic_DNA"/>
</dbReference>
<feature type="domain" description="Thymidylate kinase-like" evidence="11">
    <location>
        <begin position="8"/>
        <end position="193"/>
    </location>
</feature>
<evidence type="ECO:0000256" key="3">
    <source>
        <dbReference type="ARBA" id="ARBA00017144"/>
    </source>
</evidence>
<evidence type="ECO:0000259" key="11">
    <source>
        <dbReference type="Pfam" id="PF02223"/>
    </source>
</evidence>
<dbReference type="Proteomes" id="UP000320585">
    <property type="component" value="Chromosome"/>
</dbReference>
<keyword evidence="4 10" id="KW-0808">Transferase</keyword>
<dbReference type="RefSeq" id="WP_108849611.1">
    <property type="nucleotide sequence ID" value="NZ_AP019697.1"/>
</dbReference>
<reference evidence="13" key="1">
    <citation type="submission" date="2019-05" db="EMBL/GenBank/DDBJ databases">
        <title>Complete genome sequencing of Dialister sp. strain 5BBH33.</title>
        <authorList>
            <person name="Sakamoto M."/>
            <person name="Murakami T."/>
            <person name="Mori H."/>
        </authorList>
    </citation>
    <scope>NUCLEOTIDE SEQUENCE [LARGE SCALE GENOMIC DNA]</scope>
    <source>
        <strain evidence="13">5BBH33</strain>
    </source>
</reference>
<comment type="caution">
    <text evidence="10">Lacks conserved residue(s) required for the propagation of feature annotation.</text>
</comment>
<dbReference type="Pfam" id="PF02223">
    <property type="entry name" value="Thymidylate_kin"/>
    <property type="match status" value="1"/>
</dbReference>
<dbReference type="CDD" id="cd01672">
    <property type="entry name" value="TMPK"/>
    <property type="match status" value="1"/>
</dbReference>
<comment type="similarity">
    <text evidence="1 10">Belongs to the thymidylate kinase family.</text>
</comment>
<dbReference type="GO" id="GO:0004798">
    <property type="term" value="F:dTMP kinase activity"/>
    <property type="evidence" value="ECO:0007669"/>
    <property type="project" value="UniProtKB-UniRule"/>
</dbReference>
<accession>A0A8D4UUI4</accession>
<evidence type="ECO:0000313" key="13">
    <source>
        <dbReference type="Proteomes" id="UP000320585"/>
    </source>
</evidence>
<dbReference type="GO" id="GO:0005829">
    <property type="term" value="C:cytosol"/>
    <property type="evidence" value="ECO:0007669"/>
    <property type="project" value="TreeGrafter"/>
</dbReference>
<dbReference type="SUPFAM" id="SSF52540">
    <property type="entry name" value="P-loop containing nucleoside triphosphate hydrolases"/>
    <property type="match status" value="1"/>
</dbReference>
<evidence type="ECO:0000256" key="10">
    <source>
        <dbReference type="HAMAP-Rule" id="MF_00165"/>
    </source>
</evidence>
<dbReference type="OrthoDB" id="9774907at2"/>
<evidence type="ECO:0000313" key="12">
    <source>
        <dbReference type="EMBL" id="BBK25237.1"/>
    </source>
</evidence>
<dbReference type="GO" id="GO:0006227">
    <property type="term" value="P:dUDP biosynthetic process"/>
    <property type="evidence" value="ECO:0007669"/>
    <property type="project" value="TreeGrafter"/>
</dbReference>
<keyword evidence="13" id="KW-1185">Reference proteome</keyword>
<evidence type="ECO:0000256" key="5">
    <source>
        <dbReference type="ARBA" id="ARBA00022727"/>
    </source>
</evidence>
<dbReference type="InterPro" id="IPR018094">
    <property type="entry name" value="Thymidylate_kinase"/>
</dbReference>
<dbReference type="Gene3D" id="3.40.50.300">
    <property type="entry name" value="P-loop containing nucleotide triphosphate hydrolases"/>
    <property type="match status" value="1"/>
</dbReference>
<evidence type="ECO:0000256" key="1">
    <source>
        <dbReference type="ARBA" id="ARBA00009776"/>
    </source>
</evidence>
<comment type="function">
    <text evidence="10">Phosphorylation of dTMP to form dTDP in both de novo and salvage pathways of dTTP synthesis.</text>
</comment>
<evidence type="ECO:0000256" key="8">
    <source>
        <dbReference type="ARBA" id="ARBA00022840"/>
    </source>
</evidence>
<dbReference type="GO" id="GO:0006233">
    <property type="term" value="P:dTDP biosynthetic process"/>
    <property type="evidence" value="ECO:0007669"/>
    <property type="project" value="InterPro"/>
</dbReference>
<keyword evidence="8 10" id="KW-0067">ATP-binding</keyword>
<evidence type="ECO:0000256" key="7">
    <source>
        <dbReference type="ARBA" id="ARBA00022777"/>
    </source>
</evidence>
<keyword evidence="7 10" id="KW-0418">Kinase</keyword>
<protein>
    <recommendedName>
        <fullName evidence="3 10">Thymidylate kinase</fullName>
        <ecNumber evidence="2 10">2.7.4.9</ecNumber>
    </recommendedName>
    <alternativeName>
        <fullName evidence="10">dTMP kinase</fullName>
    </alternativeName>
</protein>
<evidence type="ECO:0000256" key="4">
    <source>
        <dbReference type="ARBA" id="ARBA00022679"/>
    </source>
</evidence>
<dbReference type="InterPro" id="IPR039430">
    <property type="entry name" value="Thymidylate_kin-like_dom"/>
</dbReference>
<dbReference type="GO" id="GO:0005524">
    <property type="term" value="F:ATP binding"/>
    <property type="evidence" value="ECO:0007669"/>
    <property type="project" value="UniProtKB-UniRule"/>
</dbReference>
<dbReference type="PANTHER" id="PTHR10344">
    <property type="entry name" value="THYMIDYLATE KINASE"/>
    <property type="match status" value="1"/>
</dbReference>
<dbReference type="InterPro" id="IPR027417">
    <property type="entry name" value="P-loop_NTPase"/>
</dbReference>
<keyword evidence="6 10" id="KW-0547">Nucleotide-binding</keyword>
<dbReference type="KEGG" id="dho:Dia5BBH33_11720"/>
<dbReference type="FunFam" id="3.40.50.300:FF:002288">
    <property type="entry name" value="Probable thymidylate kinase"/>
    <property type="match status" value="1"/>
</dbReference>
<evidence type="ECO:0000256" key="6">
    <source>
        <dbReference type="ARBA" id="ARBA00022741"/>
    </source>
</evidence>
<comment type="catalytic activity">
    <reaction evidence="9 10">
        <text>dTMP + ATP = dTDP + ADP</text>
        <dbReference type="Rhea" id="RHEA:13517"/>
        <dbReference type="ChEBI" id="CHEBI:30616"/>
        <dbReference type="ChEBI" id="CHEBI:58369"/>
        <dbReference type="ChEBI" id="CHEBI:63528"/>
        <dbReference type="ChEBI" id="CHEBI:456216"/>
        <dbReference type="EC" id="2.7.4.9"/>
    </reaction>
</comment>
<evidence type="ECO:0000256" key="9">
    <source>
        <dbReference type="ARBA" id="ARBA00048743"/>
    </source>
</evidence>
<gene>
    <name evidence="10 12" type="primary">tmk</name>
    <name evidence="12" type="ORF">Dia5BBH33_11720</name>
</gene>
<dbReference type="HAMAP" id="MF_00165">
    <property type="entry name" value="Thymidylate_kinase"/>
    <property type="match status" value="1"/>
</dbReference>
<keyword evidence="5 10" id="KW-0545">Nucleotide biosynthesis</keyword>
<sequence length="223" mass="25496">MKGHLIVLEGIDGSGKATQSEFLEQNLISLGKDVMHISFPDYESESSALVKMYLRGDFGKDPMDVNPYAASLFYAVDRFASFRTKWKKFYENGGIVIADRYTTSNMVHQMTKYDQAEERKKFLQWLEATEYGELELPRPDLVILLDIPLAISERLIRERAAKGGSSDIHEQHLDYLKKCHAAYQELVALYGWKKISCVEEENLRSPDDISRDVKDAVLSMMGK</sequence>
<evidence type="ECO:0000256" key="2">
    <source>
        <dbReference type="ARBA" id="ARBA00012980"/>
    </source>
</evidence>
<dbReference type="AlphaFoldDB" id="A0A8D4UUI4"/>
<name>A0A8D4UUI4_9FIRM</name>
<organism evidence="12 13">
    <name type="scientific">Dialister hominis</name>
    <dbReference type="NCBI Taxonomy" id="2582419"/>
    <lineage>
        <taxon>Bacteria</taxon>
        <taxon>Bacillati</taxon>
        <taxon>Bacillota</taxon>
        <taxon>Negativicutes</taxon>
        <taxon>Veillonellales</taxon>
        <taxon>Veillonellaceae</taxon>
        <taxon>Dialister</taxon>
    </lineage>
</organism>
<dbReference type="GO" id="GO:0006235">
    <property type="term" value="P:dTTP biosynthetic process"/>
    <property type="evidence" value="ECO:0007669"/>
    <property type="project" value="UniProtKB-UniRule"/>
</dbReference>
<dbReference type="PANTHER" id="PTHR10344:SF4">
    <property type="entry name" value="UMP-CMP KINASE 2, MITOCHONDRIAL"/>
    <property type="match status" value="1"/>
</dbReference>
<proteinExistence type="inferred from homology"/>
<dbReference type="EC" id="2.7.4.9" evidence="2 10"/>
<dbReference type="GeneID" id="92716390"/>